<dbReference type="Gene3D" id="3.30.390.10">
    <property type="entry name" value="Enolase-like, N-terminal domain"/>
    <property type="match status" value="1"/>
</dbReference>
<dbReference type="InterPro" id="IPR018110">
    <property type="entry name" value="Mandel_Rmase/mucon_lact_enz_CS"/>
</dbReference>
<dbReference type="UniPathway" id="UPA00079"/>
<evidence type="ECO:0000313" key="10">
    <source>
        <dbReference type="Proteomes" id="UP000051634"/>
    </source>
</evidence>
<evidence type="ECO:0000256" key="5">
    <source>
        <dbReference type="NCBIfam" id="TIGR01927"/>
    </source>
</evidence>
<comment type="catalytic activity">
    <reaction evidence="4">
        <text>(1R,6R)-6-hydroxy-2-succinyl-cyclohexa-2,4-diene-1-carboxylate = 2-succinylbenzoate + H2O</text>
        <dbReference type="Rhea" id="RHEA:10196"/>
        <dbReference type="ChEBI" id="CHEBI:15377"/>
        <dbReference type="ChEBI" id="CHEBI:18325"/>
        <dbReference type="ChEBI" id="CHEBI:58689"/>
        <dbReference type="EC" id="4.2.1.113"/>
    </reaction>
</comment>
<dbReference type="CDD" id="cd03320">
    <property type="entry name" value="OSBS"/>
    <property type="match status" value="1"/>
</dbReference>
<dbReference type="GO" id="GO:0009063">
    <property type="term" value="P:amino acid catabolic process"/>
    <property type="evidence" value="ECO:0007669"/>
    <property type="project" value="InterPro"/>
</dbReference>
<evidence type="ECO:0000313" key="8">
    <source>
        <dbReference type="EMBL" id="KRT60044.1"/>
    </source>
</evidence>
<comment type="caution">
    <text evidence="7">The sequence shown here is derived from an EMBL/GenBank/DDBJ whole genome shotgun (WGS) entry which is preliminary data.</text>
</comment>
<keyword evidence="3 4" id="KW-0456">Lyase</keyword>
<keyword evidence="4" id="KW-0474">Menaquinone biosynthesis</keyword>
<dbReference type="GO" id="GO:0000287">
    <property type="term" value="F:magnesium ion binding"/>
    <property type="evidence" value="ECO:0007669"/>
    <property type="project" value="UniProtKB-UniRule"/>
</dbReference>
<evidence type="ECO:0000256" key="3">
    <source>
        <dbReference type="ARBA" id="ARBA00023239"/>
    </source>
</evidence>
<dbReference type="GO" id="GO:0009234">
    <property type="term" value="P:menaquinone biosynthetic process"/>
    <property type="evidence" value="ECO:0007669"/>
    <property type="project" value="UniProtKB-UniRule"/>
</dbReference>
<dbReference type="Proteomes" id="UP000051276">
    <property type="component" value="Unassembled WGS sequence"/>
</dbReference>
<feature type="binding site" evidence="4">
    <location>
        <position position="237"/>
    </location>
    <ligand>
        <name>Mg(2+)</name>
        <dbReference type="ChEBI" id="CHEBI:18420"/>
    </ligand>
</feature>
<dbReference type="SUPFAM" id="SSF51604">
    <property type="entry name" value="Enolase C-terminal domain-like"/>
    <property type="match status" value="1"/>
</dbReference>
<dbReference type="UniPathway" id="UPA01057">
    <property type="reaction ID" value="UER00165"/>
</dbReference>
<proteinExistence type="inferred from homology"/>
<dbReference type="InterPro" id="IPR041338">
    <property type="entry name" value="OSBS_N"/>
</dbReference>
<dbReference type="Pfam" id="PF13378">
    <property type="entry name" value="MR_MLE_C"/>
    <property type="match status" value="1"/>
</dbReference>
<keyword evidence="10" id="KW-1185">Reference proteome</keyword>
<organism evidence="7 10">
    <name type="scientific">endosymbiont of Ridgeia piscesae</name>
    <dbReference type="NCBI Taxonomy" id="54398"/>
    <lineage>
        <taxon>Bacteria</taxon>
        <taxon>Pseudomonadati</taxon>
        <taxon>Pseudomonadota</taxon>
        <taxon>Gammaproteobacteria</taxon>
        <taxon>sulfur-oxidizing symbionts</taxon>
    </lineage>
</organism>
<evidence type="ECO:0000313" key="7">
    <source>
        <dbReference type="EMBL" id="KRT55298.1"/>
    </source>
</evidence>
<gene>
    <name evidence="4" type="primary">menC</name>
    <name evidence="7" type="ORF">Ga0074115_11656</name>
    <name evidence="8" type="ORF">Ga0076813_16479</name>
</gene>
<dbReference type="RefSeq" id="WP_057956100.1">
    <property type="nucleotide sequence ID" value="NZ_KQ556907.1"/>
</dbReference>
<feature type="binding site" evidence="4">
    <location>
        <position position="186"/>
    </location>
    <ligand>
        <name>Mg(2+)</name>
        <dbReference type="ChEBI" id="CHEBI:18420"/>
    </ligand>
</feature>
<dbReference type="SMART" id="SM00922">
    <property type="entry name" value="MR_MLE"/>
    <property type="match status" value="1"/>
</dbReference>
<sequence>MQIKHARLIPYRLPLQRPWRTSRGTLKEKQGWLVALETEAGLRGCGDCAPLPVAGTENREQAEHWLSQQVPALTGDSPRERLAALPIGGDCPAARCALESALLDLISQAEGVSLRHWLDPQAAESVPVNANIGALDGQVGERSERALAQGFDILKLKLGLDRVRQELARLEQLAASLPPSTRLRLDANGAWDFAQASAFLQGIEGLPVESIEEPLSTPETASLTALQAQTHYPLAIDESLPRFELERLLQHPPVRRLIIKPMVQGGLLPSLRLARRAAESGMEALVTSCLESAVGIQAAAQLAAAIGGAEQPLAHGLATSDWLARDLAQPPQIIAGQLLLNEAIGLGLRGLNNLESPQR</sequence>
<comment type="pathway">
    <text evidence="4">Quinol/quinone metabolism; 1,4-dihydroxy-2-naphthoate biosynthesis; 1,4-dihydroxy-2-naphthoate from chorismate: step 4/7.</text>
</comment>
<dbReference type="SFLD" id="SFLDS00001">
    <property type="entry name" value="Enolase"/>
    <property type="match status" value="1"/>
</dbReference>
<dbReference type="SUPFAM" id="SSF54826">
    <property type="entry name" value="Enolase N-terminal domain-like"/>
    <property type="match status" value="1"/>
</dbReference>
<comment type="cofactor">
    <cofactor evidence="4">
        <name>a divalent metal cation</name>
        <dbReference type="ChEBI" id="CHEBI:60240"/>
    </cofactor>
</comment>
<dbReference type="SFLD" id="SFLDG00180">
    <property type="entry name" value="muconate_cycloisomerase"/>
    <property type="match status" value="1"/>
</dbReference>
<reference evidence="9 10" key="1">
    <citation type="submission" date="2015-11" db="EMBL/GenBank/DDBJ databases">
        <title>The genome of Candidatus Endoriftia persephone in Ridgeia piscesae and population structure of the North Eastern Pacific vestimentiferan symbionts.</title>
        <authorList>
            <person name="Perez M."/>
            <person name="Juniper K.S."/>
        </authorList>
    </citation>
    <scope>NUCLEOTIDE SEQUENCE [LARGE SCALE GENOMIC DNA]</scope>
    <source>
        <strain evidence="8">Ind10</strain>
        <strain evidence="7">Ind11</strain>
    </source>
</reference>
<dbReference type="InterPro" id="IPR029065">
    <property type="entry name" value="Enolase_C-like"/>
</dbReference>
<accession>A0A0T5YXG0</accession>
<dbReference type="PANTHER" id="PTHR48073:SF2">
    <property type="entry name" value="O-SUCCINYLBENZOATE SYNTHASE"/>
    <property type="match status" value="1"/>
</dbReference>
<feature type="domain" description="Mandelate racemase/muconate lactonizing enzyme C-terminal" evidence="6">
    <location>
        <begin position="136"/>
        <end position="233"/>
    </location>
</feature>
<dbReference type="STRING" id="54398.Ga0074115_11656"/>
<dbReference type="OrthoDB" id="3725747at2"/>
<dbReference type="InterPro" id="IPR010196">
    <property type="entry name" value="OSB_synthase_MenC1"/>
</dbReference>
<dbReference type="HAMAP" id="MF_00470">
    <property type="entry name" value="MenC_1"/>
    <property type="match status" value="1"/>
</dbReference>
<evidence type="ECO:0000259" key="6">
    <source>
        <dbReference type="SMART" id="SM00922"/>
    </source>
</evidence>
<dbReference type="NCBIfam" id="TIGR01927">
    <property type="entry name" value="menC_gam_Gplu"/>
    <property type="match status" value="1"/>
</dbReference>
<dbReference type="InterPro" id="IPR036849">
    <property type="entry name" value="Enolase-like_C_sf"/>
</dbReference>
<evidence type="ECO:0000256" key="2">
    <source>
        <dbReference type="ARBA" id="ARBA00022842"/>
    </source>
</evidence>
<dbReference type="Pfam" id="PF21508">
    <property type="entry name" value="MenC_N"/>
    <property type="match status" value="1"/>
</dbReference>
<evidence type="ECO:0000256" key="4">
    <source>
        <dbReference type="HAMAP-Rule" id="MF_00470"/>
    </source>
</evidence>
<dbReference type="Proteomes" id="UP000051634">
    <property type="component" value="Unassembled WGS sequence"/>
</dbReference>
<evidence type="ECO:0000256" key="1">
    <source>
        <dbReference type="ARBA" id="ARBA00022723"/>
    </source>
</evidence>
<comment type="pathway">
    <text evidence="4">Quinol/quinone metabolism; menaquinone biosynthesis.</text>
</comment>
<name>A0A0T5YXG0_9GAMM</name>
<keyword evidence="2 4" id="KW-0460">Magnesium</keyword>
<dbReference type="SFLD" id="SFLDF00009">
    <property type="entry name" value="o-succinylbenzoate_synthase"/>
    <property type="match status" value="1"/>
</dbReference>
<dbReference type="PROSITE" id="PS00909">
    <property type="entry name" value="MR_MLE_2"/>
    <property type="match status" value="1"/>
</dbReference>
<dbReference type="AlphaFoldDB" id="A0A0T5YXG0"/>
<dbReference type="Gene3D" id="3.20.20.120">
    <property type="entry name" value="Enolase-like C-terminal domain"/>
    <property type="match status" value="1"/>
</dbReference>
<dbReference type="InterPro" id="IPR029017">
    <property type="entry name" value="Enolase-like_N"/>
</dbReference>
<dbReference type="PANTHER" id="PTHR48073">
    <property type="entry name" value="O-SUCCINYLBENZOATE SYNTHASE-RELATED"/>
    <property type="match status" value="1"/>
</dbReference>
<dbReference type="EMBL" id="LDXT01000081">
    <property type="protein sequence ID" value="KRT55298.1"/>
    <property type="molecule type" value="Genomic_DNA"/>
</dbReference>
<feature type="active site" description="Proton donor" evidence="4">
    <location>
        <position position="157"/>
    </location>
</feature>
<dbReference type="EMBL" id="LMXI01000047">
    <property type="protein sequence ID" value="KRT60044.1"/>
    <property type="molecule type" value="Genomic_DNA"/>
</dbReference>
<evidence type="ECO:0000313" key="9">
    <source>
        <dbReference type="Proteomes" id="UP000051276"/>
    </source>
</evidence>
<protein>
    <recommendedName>
        <fullName evidence="4 5">o-succinylbenzoate synthase</fullName>
        <shortName evidence="4">OSB synthase</shortName>
        <shortName evidence="4">OSBS</shortName>
        <ecNumber evidence="4 5">4.2.1.113</ecNumber>
    </recommendedName>
    <alternativeName>
        <fullName evidence="4">4-(2'-carboxyphenyl)-4-oxybutyric acid synthase</fullName>
    </alternativeName>
    <alternativeName>
        <fullName evidence="4">o-succinylbenzoic acid synthase</fullName>
    </alternativeName>
</protein>
<feature type="binding site" evidence="4">
    <location>
        <position position="212"/>
    </location>
    <ligand>
        <name>Mg(2+)</name>
        <dbReference type="ChEBI" id="CHEBI:18420"/>
    </ligand>
</feature>
<feature type="active site" description="Proton acceptor" evidence="4">
    <location>
        <position position="260"/>
    </location>
</feature>
<comment type="similarity">
    <text evidence="4">Belongs to the mandelate racemase/muconate lactonizing enzyme family. MenC type 1 subfamily.</text>
</comment>
<keyword evidence="1 4" id="KW-0479">Metal-binding</keyword>
<comment type="function">
    <text evidence="4">Converts 2-succinyl-6-hydroxy-2,4-cyclohexadiene-1-carboxylate (SHCHC) to 2-succinylbenzoate (OSB).</text>
</comment>
<dbReference type="GO" id="GO:0043748">
    <property type="term" value="F:O-succinylbenzoate synthase activity"/>
    <property type="evidence" value="ECO:0007669"/>
    <property type="project" value="UniProtKB-EC"/>
</dbReference>
<dbReference type="EC" id="4.2.1.113" evidence="4 5"/>
<dbReference type="InterPro" id="IPR013342">
    <property type="entry name" value="Mandelate_racemase_C"/>
</dbReference>